<reference evidence="1 2" key="1">
    <citation type="journal article" date="2019" name="Sci. Rep.">
        <title>Orb-weaving spider Araneus ventricosus genome elucidates the spidroin gene catalogue.</title>
        <authorList>
            <person name="Kono N."/>
            <person name="Nakamura H."/>
            <person name="Ohtoshi R."/>
            <person name="Moran D.A.P."/>
            <person name="Shinohara A."/>
            <person name="Yoshida Y."/>
            <person name="Fujiwara M."/>
            <person name="Mori M."/>
            <person name="Tomita M."/>
            <person name="Arakawa K."/>
        </authorList>
    </citation>
    <scope>NUCLEOTIDE SEQUENCE [LARGE SCALE GENOMIC DNA]</scope>
</reference>
<comment type="caution">
    <text evidence="1">The sequence shown here is derived from an EMBL/GenBank/DDBJ whole genome shotgun (WGS) entry which is preliminary data.</text>
</comment>
<name>A0A4Y2EUG3_ARAVE</name>
<keyword evidence="2" id="KW-1185">Reference proteome</keyword>
<organism evidence="1 2">
    <name type="scientific">Araneus ventricosus</name>
    <name type="common">Orbweaver spider</name>
    <name type="synonym">Epeira ventricosa</name>
    <dbReference type="NCBI Taxonomy" id="182803"/>
    <lineage>
        <taxon>Eukaryota</taxon>
        <taxon>Metazoa</taxon>
        <taxon>Ecdysozoa</taxon>
        <taxon>Arthropoda</taxon>
        <taxon>Chelicerata</taxon>
        <taxon>Arachnida</taxon>
        <taxon>Araneae</taxon>
        <taxon>Araneomorphae</taxon>
        <taxon>Entelegynae</taxon>
        <taxon>Araneoidea</taxon>
        <taxon>Araneidae</taxon>
        <taxon>Araneus</taxon>
    </lineage>
</organism>
<evidence type="ECO:0000313" key="2">
    <source>
        <dbReference type="Proteomes" id="UP000499080"/>
    </source>
</evidence>
<evidence type="ECO:0000313" key="1">
    <source>
        <dbReference type="EMBL" id="GBM31545.1"/>
    </source>
</evidence>
<sequence>MAPFQVRHAALVFQGHFDSQKTPRYPFIMRLIVSLHQVRLFAAIDATDRLRCIAMENLWELTGWRKGSKISYCWDFEEETENYFPFFTDDTATSNGVTLGLPRHTGLLNDSPCNRSSTEAAALIANRLATPDPSRRRYVPVG</sequence>
<dbReference type="AlphaFoldDB" id="A0A4Y2EUG3"/>
<dbReference type="EMBL" id="BGPR01000686">
    <property type="protein sequence ID" value="GBM31545.1"/>
    <property type="molecule type" value="Genomic_DNA"/>
</dbReference>
<dbReference type="Proteomes" id="UP000499080">
    <property type="component" value="Unassembled WGS sequence"/>
</dbReference>
<proteinExistence type="predicted"/>
<protein>
    <submittedName>
        <fullName evidence="1">Uncharacterized protein</fullName>
    </submittedName>
</protein>
<accession>A0A4Y2EUG3</accession>
<gene>
    <name evidence="1" type="ORF">AVEN_247240_1</name>
</gene>